<keyword evidence="9" id="KW-1185">Reference proteome</keyword>
<feature type="compositionally biased region" description="Polar residues" evidence="7">
    <location>
        <begin position="1"/>
        <end position="26"/>
    </location>
</feature>
<dbReference type="GO" id="GO:0016491">
    <property type="term" value="F:oxidoreductase activity"/>
    <property type="evidence" value="ECO:0007669"/>
    <property type="project" value="UniProtKB-KW"/>
</dbReference>
<evidence type="ECO:0000313" key="9">
    <source>
        <dbReference type="Proteomes" id="UP000504603"/>
    </source>
</evidence>
<proteinExistence type="inferred from homology"/>
<dbReference type="InterPro" id="IPR005123">
    <property type="entry name" value="Oxoglu/Fe-dep_dioxygenase_dom"/>
</dbReference>
<keyword evidence="5 6" id="KW-0408">Iron</keyword>
<dbReference type="OrthoDB" id="288590at2759"/>
<dbReference type="InterPro" id="IPR027443">
    <property type="entry name" value="IPNS-like_sf"/>
</dbReference>
<organism evidence="9 10">
    <name type="scientific">Momordica charantia</name>
    <name type="common">Bitter gourd</name>
    <name type="synonym">Balsam pear</name>
    <dbReference type="NCBI Taxonomy" id="3673"/>
    <lineage>
        <taxon>Eukaryota</taxon>
        <taxon>Viridiplantae</taxon>
        <taxon>Streptophyta</taxon>
        <taxon>Embryophyta</taxon>
        <taxon>Tracheophyta</taxon>
        <taxon>Spermatophyta</taxon>
        <taxon>Magnoliopsida</taxon>
        <taxon>eudicotyledons</taxon>
        <taxon>Gunneridae</taxon>
        <taxon>Pentapetalae</taxon>
        <taxon>rosids</taxon>
        <taxon>fabids</taxon>
        <taxon>Cucurbitales</taxon>
        <taxon>Cucurbitaceae</taxon>
        <taxon>Momordiceae</taxon>
        <taxon>Momordica</taxon>
    </lineage>
</organism>
<evidence type="ECO:0000256" key="1">
    <source>
        <dbReference type="ARBA" id="ARBA00008056"/>
    </source>
</evidence>
<dbReference type="InterPro" id="IPR044861">
    <property type="entry name" value="IPNS-like_FE2OG_OXY"/>
</dbReference>
<dbReference type="Proteomes" id="UP000504603">
    <property type="component" value="Unplaced"/>
</dbReference>
<sequence>METAHFTETNKNSVRTKTPKSKSIFSSRLFAPKSESYQPKNMEKNASSTYGSSIPVPSVQELAKQPFIEIPPRYVRSDLLRSPIVSAASEIPVIDFASLLSGASMDSESARLHSACRDWGFFQLVNHGVKIEKMRIETQEFFKLPIEERKKLWQIEGDVEGFGQAFVVSEEQKLDWSDIFFLCTAPEHQRKPRLFQNLPLSFRNALEDYSSEVKDVAAAIVRELERALEIKEGEMTEMFKDGNQSMRMNYYPACPETEKVIGLTPHSDAVGLTILLQINQVEGLKIKKEGKWIPVAPLPDAFIVNIGDIMEMITNGKYRSIEHCATVNSESERLSIATFCNPSFEKLIRPAPSLITPHSPPLFTSLTYQHYVSGLFTRKLDGKSYLDAMRINHPPT</sequence>
<dbReference type="KEGG" id="mcha:111004846"/>
<keyword evidence="2 6" id="KW-0479">Metal-binding</keyword>
<dbReference type="AlphaFoldDB" id="A0A6J1BUE5"/>
<evidence type="ECO:0000259" key="8">
    <source>
        <dbReference type="PROSITE" id="PS51471"/>
    </source>
</evidence>
<dbReference type="RefSeq" id="XP_022131763.1">
    <property type="nucleotide sequence ID" value="XM_022276071.1"/>
</dbReference>
<evidence type="ECO:0000256" key="3">
    <source>
        <dbReference type="ARBA" id="ARBA00022896"/>
    </source>
</evidence>
<dbReference type="SUPFAM" id="SSF51197">
    <property type="entry name" value="Clavaminate synthase-like"/>
    <property type="match status" value="1"/>
</dbReference>
<evidence type="ECO:0000313" key="10">
    <source>
        <dbReference type="RefSeq" id="XP_022131763.1"/>
    </source>
</evidence>
<dbReference type="InterPro" id="IPR050295">
    <property type="entry name" value="Plant_2OG-oxidoreductases"/>
</dbReference>
<evidence type="ECO:0000256" key="4">
    <source>
        <dbReference type="ARBA" id="ARBA00023002"/>
    </source>
</evidence>
<reference evidence="10" key="1">
    <citation type="submission" date="2025-08" db="UniProtKB">
        <authorList>
            <consortium name="RefSeq"/>
        </authorList>
    </citation>
    <scope>IDENTIFICATION</scope>
    <source>
        <strain evidence="10">OHB3-1</strain>
    </source>
</reference>
<dbReference type="GO" id="GO:0046872">
    <property type="term" value="F:metal ion binding"/>
    <property type="evidence" value="ECO:0007669"/>
    <property type="project" value="UniProtKB-KW"/>
</dbReference>
<dbReference type="Gene3D" id="2.60.120.330">
    <property type="entry name" value="B-lactam Antibiotic, Isopenicillin N Synthase, Chain"/>
    <property type="match status" value="1"/>
</dbReference>
<protein>
    <submittedName>
        <fullName evidence="10">Protein SRG1-like</fullName>
    </submittedName>
</protein>
<name>A0A6J1BUE5_MOMCH</name>
<evidence type="ECO:0000256" key="6">
    <source>
        <dbReference type="RuleBase" id="RU003682"/>
    </source>
</evidence>
<evidence type="ECO:0000256" key="5">
    <source>
        <dbReference type="ARBA" id="ARBA00023004"/>
    </source>
</evidence>
<dbReference type="InterPro" id="IPR026992">
    <property type="entry name" value="DIOX_N"/>
</dbReference>
<evidence type="ECO:0000256" key="2">
    <source>
        <dbReference type="ARBA" id="ARBA00022723"/>
    </source>
</evidence>
<dbReference type="FunFam" id="2.60.120.330:FF:000001">
    <property type="entry name" value="Protein SRG1"/>
    <property type="match status" value="1"/>
</dbReference>
<keyword evidence="4 6" id="KW-0560">Oxidoreductase</keyword>
<keyword evidence="3" id="KW-0847">Vitamin C</keyword>
<dbReference type="GO" id="GO:0031418">
    <property type="term" value="F:L-ascorbic acid binding"/>
    <property type="evidence" value="ECO:0007669"/>
    <property type="project" value="UniProtKB-KW"/>
</dbReference>
<feature type="region of interest" description="Disordered" evidence="7">
    <location>
        <begin position="1"/>
        <end position="27"/>
    </location>
</feature>
<comment type="similarity">
    <text evidence="1 6">Belongs to the iron/ascorbate-dependent oxidoreductase family.</text>
</comment>
<dbReference type="PANTHER" id="PTHR47991">
    <property type="entry name" value="OXOGLUTARATE/IRON-DEPENDENT DIOXYGENASE"/>
    <property type="match status" value="1"/>
</dbReference>
<dbReference type="GeneID" id="111004846"/>
<dbReference type="Pfam" id="PF03171">
    <property type="entry name" value="2OG-FeII_Oxy"/>
    <property type="match status" value="1"/>
</dbReference>
<dbReference type="PROSITE" id="PS51471">
    <property type="entry name" value="FE2OG_OXY"/>
    <property type="match status" value="1"/>
</dbReference>
<dbReference type="Pfam" id="PF14226">
    <property type="entry name" value="DIOX_N"/>
    <property type="match status" value="1"/>
</dbReference>
<gene>
    <name evidence="10" type="primary">LOC111004846</name>
</gene>
<accession>A0A6J1BUE5</accession>
<evidence type="ECO:0000256" key="7">
    <source>
        <dbReference type="SAM" id="MobiDB-lite"/>
    </source>
</evidence>
<feature type="domain" description="Fe2OG dioxygenase" evidence="8">
    <location>
        <begin position="242"/>
        <end position="342"/>
    </location>
</feature>